<feature type="transmembrane region" description="Helical" evidence="1">
    <location>
        <begin position="358"/>
        <end position="375"/>
    </location>
</feature>
<dbReference type="OrthoDB" id="319167at2"/>
<feature type="chain" id="PRO_5030099310" evidence="2">
    <location>
        <begin position="33"/>
        <end position="436"/>
    </location>
</feature>
<keyword evidence="1" id="KW-0812">Transmembrane</keyword>
<sequence length="436" mass="47830">MPAQTGHQGMFPGGQAFLLCMLIWLCGSLAQAAEPVPPAAEGMSVAANDAEAAADGTDLPDPTPAATVALATIAPGEIYWERFGHNMLLVTPPGRETLSFNFGYFDFEQPGFIRRFILGRMLYQALAFAAEDDLAAYVSDDRGIVVQDLALTPRQADDLLRSLVDAVRPENRDYLYEYFRANCSTRVRDAIDSALGGGLRRQTSGRSRGFTYRMHAARLAKDDAWLALSIDLGLGPDTDRRLSLWEEMFIPGMLQRYLRDVVNSEGEPLVTNERVLHPGRGNAPAELPPDRRTSMAVTGLSVAVLLLWLSSRARARRGAARALEFTAFLLHLLFGVAGAVLLFLWLGTDHVAAHRNENLMLLNPLSLALAALWLLGPRATKSGNTLAWLVGLSAMCGLAVKVVPDTFIQQNLHWCLLFIPIHVSLLVAWRRSTVTR</sequence>
<reference evidence="5 6" key="1">
    <citation type="submission" date="2019-03" db="EMBL/GenBank/DDBJ databases">
        <title>Genomic Encyclopedia of Type Strains, Phase IV (KMG-IV): sequencing the most valuable type-strain genomes for metagenomic binning, comparative biology and taxonomic classification.</title>
        <authorList>
            <person name="Goeker M."/>
        </authorList>
    </citation>
    <scope>NUCLEOTIDE SEQUENCE [LARGE SCALE GENOMIC DNA]</scope>
    <source>
        <strain evidence="5 6">DSM 21944</strain>
    </source>
</reference>
<keyword evidence="1" id="KW-0472">Membrane</keyword>
<evidence type="ECO:0000259" key="4">
    <source>
        <dbReference type="Pfam" id="PF25221"/>
    </source>
</evidence>
<feature type="domain" description="Lnb N-terminal periplasmic" evidence="3">
    <location>
        <begin position="67"/>
        <end position="199"/>
    </location>
</feature>
<name>A0A4R3LIG9_9GAMM</name>
<feature type="transmembrane region" description="Helical" evidence="1">
    <location>
        <begin position="322"/>
        <end position="346"/>
    </location>
</feature>
<gene>
    <name evidence="5" type="ORF">EDC25_10419</name>
</gene>
<keyword evidence="6" id="KW-1185">Reference proteome</keyword>
<evidence type="ECO:0000313" key="6">
    <source>
        <dbReference type="Proteomes" id="UP000294599"/>
    </source>
</evidence>
<dbReference type="Pfam" id="PF25221">
    <property type="entry name" value="5TMH_Lnb"/>
    <property type="match status" value="1"/>
</dbReference>
<evidence type="ECO:0000256" key="2">
    <source>
        <dbReference type="SAM" id="SignalP"/>
    </source>
</evidence>
<proteinExistence type="predicted"/>
<feature type="domain" description="Lnb-like transmembrane" evidence="4">
    <location>
        <begin position="319"/>
        <end position="428"/>
    </location>
</feature>
<feature type="transmembrane region" description="Helical" evidence="1">
    <location>
        <begin position="410"/>
        <end position="429"/>
    </location>
</feature>
<dbReference type="InterPro" id="IPR025178">
    <property type="entry name" value="Lnb_N"/>
</dbReference>
<comment type="caution">
    <text evidence="5">The sequence shown here is derived from an EMBL/GenBank/DDBJ whole genome shotgun (WGS) entry which is preliminary data.</text>
</comment>
<dbReference type="EMBL" id="SMAF01000004">
    <property type="protein sequence ID" value="TCT00032.1"/>
    <property type="molecule type" value="Genomic_DNA"/>
</dbReference>
<dbReference type="InterPro" id="IPR057436">
    <property type="entry name" value="5TMH_Lnb"/>
</dbReference>
<accession>A0A4R3LIG9</accession>
<evidence type="ECO:0000259" key="3">
    <source>
        <dbReference type="Pfam" id="PF13387"/>
    </source>
</evidence>
<dbReference type="RefSeq" id="WP_123523089.1">
    <property type="nucleotide sequence ID" value="NZ_JBHLWF010000088.1"/>
</dbReference>
<keyword evidence="2" id="KW-0732">Signal</keyword>
<feature type="transmembrane region" description="Helical" evidence="1">
    <location>
        <begin position="293"/>
        <end position="310"/>
    </location>
</feature>
<protein>
    <submittedName>
        <fullName evidence="5">Uncharacterized protein DUF4105</fullName>
    </submittedName>
</protein>
<evidence type="ECO:0000313" key="5">
    <source>
        <dbReference type="EMBL" id="TCT00032.1"/>
    </source>
</evidence>
<dbReference type="AlphaFoldDB" id="A0A4R3LIG9"/>
<dbReference type="Proteomes" id="UP000294599">
    <property type="component" value="Unassembled WGS sequence"/>
</dbReference>
<feature type="signal peptide" evidence="2">
    <location>
        <begin position="1"/>
        <end position="32"/>
    </location>
</feature>
<dbReference type="Pfam" id="PF13387">
    <property type="entry name" value="Lnb_N"/>
    <property type="match status" value="1"/>
</dbReference>
<feature type="transmembrane region" description="Helical" evidence="1">
    <location>
        <begin position="387"/>
        <end position="404"/>
    </location>
</feature>
<evidence type="ECO:0000256" key="1">
    <source>
        <dbReference type="SAM" id="Phobius"/>
    </source>
</evidence>
<organism evidence="5 6">
    <name type="scientific">Pseudofulvimonas gallinarii</name>
    <dbReference type="NCBI Taxonomy" id="634155"/>
    <lineage>
        <taxon>Bacteria</taxon>
        <taxon>Pseudomonadati</taxon>
        <taxon>Pseudomonadota</taxon>
        <taxon>Gammaproteobacteria</taxon>
        <taxon>Lysobacterales</taxon>
        <taxon>Rhodanobacteraceae</taxon>
        <taxon>Pseudofulvimonas</taxon>
    </lineage>
</organism>
<keyword evidence="1" id="KW-1133">Transmembrane helix</keyword>